<organism evidence="1 2">
    <name type="scientific">Enteractinococcus helveticum</name>
    <dbReference type="NCBI Taxonomy" id="1837282"/>
    <lineage>
        <taxon>Bacteria</taxon>
        <taxon>Bacillati</taxon>
        <taxon>Actinomycetota</taxon>
        <taxon>Actinomycetes</taxon>
        <taxon>Micrococcales</taxon>
        <taxon>Micrococcaceae</taxon>
    </lineage>
</organism>
<protein>
    <recommendedName>
        <fullName evidence="3">DUF885 domain-containing protein</fullName>
    </recommendedName>
</protein>
<keyword evidence="2" id="KW-1185">Reference proteome</keyword>
<dbReference type="Pfam" id="PF05960">
    <property type="entry name" value="DUF885"/>
    <property type="match status" value="1"/>
</dbReference>
<dbReference type="PANTHER" id="PTHR33361:SF2">
    <property type="entry name" value="DUF885 DOMAIN-CONTAINING PROTEIN"/>
    <property type="match status" value="1"/>
</dbReference>
<reference evidence="1 2" key="1">
    <citation type="submission" date="2016-04" db="EMBL/GenBank/DDBJ databases">
        <title>First whole genome shotgun sequence of the bacterium Enteractinococcus sp. strain UASWS1574.</title>
        <authorList>
            <person name="Crovadore J."/>
            <person name="Chablais R."/>
            <person name="Lefort F."/>
        </authorList>
    </citation>
    <scope>NUCLEOTIDE SEQUENCE [LARGE SCALE GENOMIC DNA]</scope>
    <source>
        <strain evidence="1 2">UASWS1574</strain>
    </source>
</reference>
<proteinExistence type="predicted"/>
<accession>A0A1B7LYD5</accession>
<evidence type="ECO:0000313" key="1">
    <source>
        <dbReference type="EMBL" id="OAV60283.1"/>
    </source>
</evidence>
<dbReference type="EMBL" id="LXEY01000020">
    <property type="protein sequence ID" value="OAV60283.1"/>
    <property type="molecule type" value="Genomic_DNA"/>
</dbReference>
<comment type="caution">
    <text evidence="1">The sequence shown here is derived from an EMBL/GenBank/DDBJ whole genome shotgun (WGS) entry which is preliminary data.</text>
</comment>
<name>A0A1B7LYD5_9MICC</name>
<dbReference type="STRING" id="1837282.A6F49_13020"/>
<evidence type="ECO:0000313" key="2">
    <source>
        <dbReference type="Proteomes" id="UP000078292"/>
    </source>
</evidence>
<dbReference type="RefSeq" id="WP_043056804.1">
    <property type="nucleotide sequence ID" value="NZ_LXEY01000020.1"/>
</dbReference>
<dbReference type="PANTHER" id="PTHR33361">
    <property type="entry name" value="GLR0591 PROTEIN"/>
    <property type="match status" value="1"/>
</dbReference>
<gene>
    <name evidence="1" type="ORF">A6F49_13020</name>
</gene>
<dbReference type="AlphaFoldDB" id="A0A1B7LYD5"/>
<dbReference type="OrthoDB" id="9760040at2"/>
<evidence type="ECO:0008006" key="3">
    <source>
        <dbReference type="Google" id="ProtNLM"/>
    </source>
</evidence>
<dbReference type="Proteomes" id="UP000078292">
    <property type="component" value="Unassembled WGS sequence"/>
</dbReference>
<dbReference type="InterPro" id="IPR010281">
    <property type="entry name" value="DUF885"/>
</dbReference>
<sequence>MPETSLDALAEDYARQLADLYPVAASEIGLAGYADKLSDYSPEGAAALDALQADVLRRLDKLVPESNQDHVTQDALVERLTVDRQLYATGVVPLNNIASPVQDIRATFDLMPTETPEDWSNIAARLSKVDTALSGYRARLNKAVEDGLPPAQRQVEACVVQAQAAAENFFTDLVASASEQSSTLRTDLDRGARQAAAAYADFATYLKEDLHDQARSYDAVGQDYYALASQEFLGSKVDLAETYEWGLAELDRIVDEQQRIADLLQPGLSIAEARQVFSADPARQLHGTEALREWMQDLSDTTIEAMKQHFHIPAPMDYVEAMIAPTQDGGIYYTGPSEDFSRPGRMWWSVPEGEDSFTTWQQTTTVFHEGVPGHHLQIATAMLNADQLNSWRRNWLWVSGHGEGWALYAEDLMKELGYLDDPDDYLGMLDAQRMRAARVVFDIGVHCGFKSPQSWGGKTWDPETGFAFLQAHLNETPGVLAFEFVRYLGWPGQAPSYAVGKRIWQQIRAAHEQAPGFDLKTFHTRALQLGSMGLDTLERALR</sequence>